<evidence type="ECO:0000256" key="2">
    <source>
        <dbReference type="SAM" id="MobiDB-lite"/>
    </source>
</evidence>
<dbReference type="CDD" id="cd07381">
    <property type="entry name" value="MPP_CapA"/>
    <property type="match status" value="1"/>
</dbReference>
<proteinExistence type="inferred from homology"/>
<protein>
    <submittedName>
        <fullName evidence="5">CapA family protein</fullName>
    </submittedName>
</protein>
<feature type="transmembrane region" description="Helical" evidence="3">
    <location>
        <begin position="29"/>
        <end position="50"/>
    </location>
</feature>
<dbReference type="InterPro" id="IPR029052">
    <property type="entry name" value="Metallo-depent_PP-like"/>
</dbReference>
<dbReference type="InterPro" id="IPR019079">
    <property type="entry name" value="Capsule_synth_CapA"/>
</dbReference>
<organism evidence="5 6">
    <name type="scientific">Candidatus Faecousia excrementigallinarum</name>
    <dbReference type="NCBI Taxonomy" id="2840806"/>
    <lineage>
        <taxon>Bacteria</taxon>
        <taxon>Bacillati</taxon>
        <taxon>Bacillota</taxon>
        <taxon>Clostridia</taxon>
        <taxon>Eubacteriales</taxon>
        <taxon>Oscillospiraceae</taxon>
        <taxon>Faecousia</taxon>
    </lineage>
</organism>
<gene>
    <name evidence="5" type="ORF">IAB74_02695</name>
</gene>
<dbReference type="InterPro" id="IPR052169">
    <property type="entry name" value="CW_Biosynth-Accessory"/>
</dbReference>
<dbReference type="Gene3D" id="3.60.21.10">
    <property type="match status" value="1"/>
</dbReference>
<dbReference type="PANTHER" id="PTHR33393">
    <property type="entry name" value="POLYGLUTAMINE SYNTHESIS ACCESSORY PROTEIN RV0574C-RELATED"/>
    <property type="match status" value="1"/>
</dbReference>
<keyword evidence="3" id="KW-0812">Transmembrane</keyword>
<feature type="domain" description="Capsule synthesis protein CapA" evidence="4">
    <location>
        <begin position="84"/>
        <end position="335"/>
    </location>
</feature>
<dbReference type="SUPFAM" id="SSF56300">
    <property type="entry name" value="Metallo-dependent phosphatases"/>
    <property type="match status" value="1"/>
</dbReference>
<comment type="similarity">
    <text evidence="1">Belongs to the CapA family.</text>
</comment>
<keyword evidence="3" id="KW-0472">Membrane</keyword>
<dbReference type="Proteomes" id="UP000886796">
    <property type="component" value="Unassembled WGS sequence"/>
</dbReference>
<dbReference type="SMART" id="SM00854">
    <property type="entry name" value="PGA_cap"/>
    <property type="match status" value="1"/>
</dbReference>
<dbReference type="EMBL" id="DVFK01000037">
    <property type="protein sequence ID" value="HIQ67403.1"/>
    <property type="molecule type" value="Genomic_DNA"/>
</dbReference>
<dbReference type="AlphaFoldDB" id="A0A9D0Z1R8"/>
<evidence type="ECO:0000313" key="5">
    <source>
        <dbReference type="EMBL" id="HIQ67403.1"/>
    </source>
</evidence>
<dbReference type="Pfam" id="PF09587">
    <property type="entry name" value="PGA_cap"/>
    <property type="match status" value="1"/>
</dbReference>
<name>A0A9D0Z1R8_9FIRM</name>
<dbReference type="PANTHER" id="PTHR33393:SF12">
    <property type="entry name" value="CAPSULE BIOSYNTHESIS PROTEIN CAPA"/>
    <property type="match status" value="1"/>
</dbReference>
<feature type="compositionally biased region" description="Low complexity" evidence="2">
    <location>
        <begin position="59"/>
        <end position="75"/>
    </location>
</feature>
<sequence>MAIDPEELKKRRLLREKRRQAQQRRRRQLLLRLGLALVVLALVAGGIYLWSLPQDEQETPSQQEATQATQPTEPTSLPPTSVVHIAAAGDLNITSAVVQAGGDAHDYTKTFQDVACLLADADLAVLNFEGLLVGEPYGSTGSAPQALAEALHSAGVDLVQMANSYSISQGTLGLGTTLQNIRAAGMEPLGAYASNEEYQQAKGYTICEVEGVRIAFVAFTKGMNSMTLPAGSENCVNVLYEDYDSTYQDIDREKIAAVMTAVQQEEPDITIAMLHWGSEYNDTISQSQKSIKKLFQSYGVDAIIGTHSHYVQKIEYDETAGTLVAYSLGDFLGDAERSGSEYSIVLDIEITKDNTTGEAKITGYSYTPIFTLNQAGVPLQVVRLPQTITAYEAEYINRVSKTTYEAMTYALERVQARILGE</sequence>
<accession>A0A9D0Z1R8</accession>
<evidence type="ECO:0000313" key="6">
    <source>
        <dbReference type="Proteomes" id="UP000886796"/>
    </source>
</evidence>
<evidence type="ECO:0000259" key="4">
    <source>
        <dbReference type="SMART" id="SM00854"/>
    </source>
</evidence>
<keyword evidence="3" id="KW-1133">Transmembrane helix</keyword>
<reference evidence="5" key="2">
    <citation type="journal article" date="2021" name="PeerJ">
        <title>Extensive microbial diversity within the chicken gut microbiome revealed by metagenomics and culture.</title>
        <authorList>
            <person name="Gilroy R."/>
            <person name="Ravi A."/>
            <person name="Getino M."/>
            <person name="Pursley I."/>
            <person name="Horton D.L."/>
            <person name="Alikhan N.F."/>
            <person name="Baker D."/>
            <person name="Gharbi K."/>
            <person name="Hall N."/>
            <person name="Watson M."/>
            <person name="Adriaenssens E.M."/>
            <person name="Foster-Nyarko E."/>
            <person name="Jarju S."/>
            <person name="Secka A."/>
            <person name="Antonio M."/>
            <person name="Oren A."/>
            <person name="Chaudhuri R.R."/>
            <person name="La Ragione R."/>
            <person name="Hildebrand F."/>
            <person name="Pallen M.J."/>
        </authorList>
    </citation>
    <scope>NUCLEOTIDE SEQUENCE</scope>
    <source>
        <strain evidence="5">13361</strain>
    </source>
</reference>
<feature type="region of interest" description="Disordered" evidence="2">
    <location>
        <begin position="58"/>
        <end position="80"/>
    </location>
</feature>
<reference evidence="5" key="1">
    <citation type="submission" date="2020-10" db="EMBL/GenBank/DDBJ databases">
        <authorList>
            <person name="Gilroy R."/>
        </authorList>
    </citation>
    <scope>NUCLEOTIDE SEQUENCE</scope>
    <source>
        <strain evidence="5">13361</strain>
    </source>
</reference>
<comment type="caution">
    <text evidence="5">The sequence shown here is derived from an EMBL/GenBank/DDBJ whole genome shotgun (WGS) entry which is preliminary data.</text>
</comment>
<evidence type="ECO:0000256" key="3">
    <source>
        <dbReference type="SAM" id="Phobius"/>
    </source>
</evidence>
<evidence type="ECO:0000256" key="1">
    <source>
        <dbReference type="ARBA" id="ARBA00005662"/>
    </source>
</evidence>